<accession>A0ABW8UEU4</accession>
<gene>
    <name evidence="2" type="ORF">ACEN34_02080</name>
</gene>
<organism evidence="2 3">
    <name type="scientific">Loigolactobacillus zhaoyuanensis</name>
    <dbReference type="NCBI Taxonomy" id="2486017"/>
    <lineage>
        <taxon>Bacteria</taxon>
        <taxon>Bacillati</taxon>
        <taxon>Bacillota</taxon>
        <taxon>Bacilli</taxon>
        <taxon>Lactobacillales</taxon>
        <taxon>Lactobacillaceae</taxon>
        <taxon>Loigolactobacillus</taxon>
    </lineage>
</organism>
<dbReference type="Pfam" id="PF06028">
    <property type="entry name" value="DUF915"/>
    <property type="match status" value="1"/>
</dbReference>
<feature type="transmembrane region" description="Helical" evidence="1">
    <location>
        <begin position="5"/>
        <end position="22"/>
    </location>
</feature>
<dbReference type="RefSeq" id="WP_407136855.1">
    <property type="nucleotide sequence ID" value="NZ_JBGQPK010000004.1"/>
</dbReference>
<keyword evidence="1" id="KW-1133">Transmembrane helix</keyword>
<reference evidence="2 3" key="1">
    <citation type="submission" date="2024-08" db="EMBL/GenBank/DDBJ databases">
        <authorList>
            <person name="Arias E."/>
        </authorList>
    </citation>
    <scope>NUCLEOTIDE SEQUENCE [LARGE SCALE GENOMIC DNA]</scope>
    <source>
        <strain evidence="2 3">FAM 25317</strain>
    </source>
</reference>
<dbReference type="Gene3D" id="3.40.50.1820">
    <property type="entry name" value="alpha/beta hydrolase"/>
    <property type="match status" value="1"/>
</dbReference>
<evidence type="ECO:0000256" key="1">
    <source>
        <dbReference type="SAM" id="Phobius"/>
    </source>
</evidence>
<name>A0ABW8UEU4_9LACO</name>
<dbReference type="InterPro" id="IPR029058">
    <property type="entry name" value="AB_hydrolase_fold"/>
</dbReference>
<dbReference type="InterPro" id="IPR010315">
    <property type="entry name" value="DUF915_hydro-like"/>
</dbReference>
<evidence type="ECO:0000313" key="2">
    <source>
        <dbReference type="EMBL" id="MFL2028399.1"/>
    </source>
</evidence>
<protein>
    <submittedName>
        <fullName evidence="2">Alpha/beta hydrolase</fullName>
    </submittedName>
</protein>
<dbReference type="SUPFAM" id="SSF53474">
    <property type="entry name" value="alpha/beta-Hydrolases"/>
    <property type="match status" value="1"/>
</dbReference>
<evidence type="ECO:0000313" key="3">
    <source>
        <dbReference type="Proteomes" id="UP001625389"/>
    </source>
</evidence>
<dbReference type="EMBL" id="JBGQPK010000004">
    <property type="protein sequence ID" value="MFL2028399.1"/>
    <property type="molecule type" value="Genomic_DNA"/>
</dbReference>
<dbReference type="Proteomes" id="UP001625389">
    <property type="component" value="Unassembled WGS sequence"/>
</dbReference>
<keyword evidence="1" id="KW-0472">Membrane</keyword>
<keyword evidence="1" id="KW-0812">Transmembrane</keyword>
<dbReference type="GO" id="GO:0016787">
    <property type="term" value="F:hydrolase activity"/>
    <property type="evidence" value="ECO:0007669"/>
    <property type="project" value="UniProtKB-KW"/>
</dbReference>
<proteinExistence type="predicted"/>
<keyword evidence="2" id="KW-0378">Hydrolase</keyword>
<comment type="caution">
    <text evidence="2">The sequence shown here is derived from an EMBL/GenBank/DDBJ whole genome shotgun (WGS) entry which is preliminary data.</text>
</comment>
<sequence>MQRRITYVSALIMLLMVGLFYTDTQNKATAEVHYQRPTLLIAGFGAGKRTYNHFIDHAEQRDDGHYALTAVIKANHIQYFGDWRPDLQHPMIKVVFAQNKASWQQNAIWLNHLLTQLKQRYHIDSFNALAHSRGNLDLLIAYGQRHPLILKRAVLISVPADGALGRGDTLQNRLLANGRPKFRHSAYRDLMRAKKDFPPGVHVLSIMGNIGNGTDSRVTNVSSKSLVPVLGDRFSTYRQVLVRGPLASHHLIVRRNPQVRRMAGNFLWPDKKNPQPVH</sequence>
<keyword evidence="3" id="KW-1185">Reference proteome</keyword>